<protein>
    <submittedName>
        <fullName evidence="2">Uncharacterized protein</fullName>
    </submittedName>
</protein>
<dbReference type="RefSeq" id="WP_344468821.1">
    <property type="nucleotide sequence ID" value="NZ_BAAANT010000050.1"/>
</dbReference>
<evidence type="ECO:0000256" key="1">
    <source>
        <dbReference type="SAM" id="Phobius"/>
    </source>
</evidence>
<sequence>MSGLRLLVTGDDSVDAIDELADLADWLRHEPELRGLVAFADPEPGPGELGALADALVVAVGSGGALTVLAASLRAYLSQPRKSDVRIVVRAQERTVTVDAKRVNDVEALLRETLRHLG</sequence>
<keyword evidence="1" id="KW-0812">Transmembrane</keyword>
<keyword evidence="1" id="KW-0472">Membrane</keyword>
<accession>A0ABN3A8C3</accession>
<comment type="caution">
    <text evidence="2">The sequence shown here is derived from an EMBL/GenBank/DDBJ whole genome shotgun (WGS) entry which is preliminary data.</text>
</comment>
<gene>
    <name evidence="2" type="ORF">GCM10009760_56620</name>
</gene>
<dbReference type="InterPro" id="IPR045428">
    <property type="entry name" value="EACC1"/>
</dbReference>
<dbReference type="Proteomes" id="UP001422759">
    <property type="component" value="Unassembled WGS sequence"/>
</dbReference>
<evidence type="ECO:0000313" key="3">
    <source>
        <dbReference type="Proteomes" id="UP001422759"/>
    </source>
</evidence>
<evidence type="ECO:0000313" key="2">
    <source>
        <dbReference type="EMBL" id="GAA2156067.1"/>
    </source>
</evidence>
<feature type="transmembrane region" description="Helical" evidence="1">
    <location>
        <begin position="55"/>
        <end position="77"/>
    </location>
</feature>
<proteinExistence type="predicted"/>
<dbReference type="Pfam" id="PF19953">
    <property type="entry name" value="EACC1"/>
    <property type="match status" value="1"/>
</dbReference>
<dbReference type="EMBL" id="BAAANT010000050">
    <property type="protein sequence ID" value="GAA2156067.1"/>
    <property type="molecule type" value="Genomic_DNA"/>
</dbReference>
<name>A0ABN3A8C3_9ACTN</name>
<reference evidence="2 3" key="1">
    <citation type="journal article" date="2019" name="Int. J. Syst. Evol. Microbiol.">
        <title>The Global Catalogue of Microorganisms (GCM) 10K type strain sequencing project: providing services to taxonomists for standard genome sequencing and annotation.</title>
        <authorList>
            <consortium name="The Broad Institute Genomics Platform"/>
            <consortium name="The Broad Institute Genome Sequencing Center for Infectious Disease"/>
            <person name="Wu L."/>
            <person name="Ma J."/>
        </authorList>
    </citation>
    <scope>NUCLEOTIDE SEQUENCE [LARGE SCALE GENOMIC DNA]</scope>
    <source>
        <strain evidence="2 3">JCM 14560</strain>
    </source>
</reference>
<organism evidence="2 3">
    <name type="scientific">Kitasatospora kazusensis</name>
    <dbReference type="NCBI Taxonomy" id="407974"/>
    <lineage>
        <taxon>Bacteria</taxon>
        <taxon>Bacillati</taxon>
        <taxon>Actinomycetota</taxon>
        <taxon>Actinomycetes</taxon>
        <taxon>Kitasatosporales</taxon>
        <taxon>Streptomycetaceae</taxon>
        <taxon>Kitasatospora</taxon>
    </lineage>
</organism>
<keyword evidence="3" id="KW-1185">Reference proteome</keyword>
<keyword evidence="1" id="KW-1133">Transmembrane helix</keyword>